<accession>A0ABR4KMD8</accession>
<dbReference type="EMBL" id="JBFXLU010000019">
    <property type="protein sequence ID" value="KAL2853450.1"/>
    <property type="molecule type" value="Genomic_DNA"/>
</dbReference>
<dbReference type="Proteomes" id="UP001610446">
    <property type="component" value="Unassembled WGS sequence"/>
</dbReference>
<reference evidence="2 3" key="1">
    <citation type="submission" date="2024-07" db="EMBL/GenBank/DDBJ databases">
        <title>Section-level genome sequencing and comparative genomics of Aspergillus sections Usti and Cavernicolus.</title>
        <authorList>
            <consortium name="Lawrence Berkeley National Laboratory"/>
            <person name="Nybo J.L."/>
            <person name="Vesth T.C."/>
            <person name="Theobald S."/>
            <person name="Frisvad J.C."/>
            <person name="Larsen T.O."/>
            <person name="Kjaerboelling I."/>
            <person name="Rothschild-Mancinelli K."/>
            <person name="Lyhne E.K."/>
            <person name="Kogle M.E."/>
            <person name="Barry K."/>
            <person name="Clum A."/>
            <person name="Na H."/>
            <person name="Ledsgaard L."/>
            <person name="Lin J."/>
            <person name="Lipzen A."/>
            <person name="Kuo A."/>
            <person name="Riley R."/>
            <person name="Mondo S."/>
            <person name="Labutti K."/>
            <person name="Haridas S."/>
            <person name="Pangalinan J."/>
            <person name="Salamov A.A."/>
            <person name="Simmons B.A."/>
            <person name="Magnuson J.K."/>
            <person name="Chen J."/>
            <person name="Drula E."/>
            <person name="Henrissat B."/>
            <person name="Wiebenga A."/>
            <person name="Lubbers R.J."/>
            <person name="Gomes A.C."/>
            <person name="Makela M.R."/>
            <person name="Stajich J."/>
            <person name="Grigoriev I.V."/>
            <person name="Mortensen U.H."/>
            <person name="De Vries R.P."/>
            <person name="Baker S.E."/>
            <person name="Andersen M.R."/>
        </authorList>
    </citation>
    <scope>NUCLEOTIDE SEQUENCE [LARGE SCALE GENOMIC DNA]</scope>
    <source>
        <strain evidence="2 3">CBS 123904</strain>
    </source>
</reference>
<sequence>MTAWSFLTIFLHGLRRRLAGRGALICVRSDANDQVRHTANPFSMHQHGCGMADSCRDGHYHFKAIQALHHILALCPSGWCAGW</sequence>
<evidence type="ECO:0000313" key="2">
    <source>
        <dbReference type="EMBL" id="KAL2853450.1"/>
    </source>
</evidence>
<proteinExistence type="predicted"/>
<comment type="caution">
    <text evidence="2">The sequence shown here is derived from an EMBL/GenBank/DDBJ whole genome shotgun (WGS) entry which is preliminary data.</text>
</comment>
<evidence type="ECO:0008006" key="4">
    <source>
        <dbReference type="Google" id="ProtNLM"/>
    </source>
</evidence>
<protein>
    <recommendedName>
        <fullName evidence="4">Secreted protein</fullName>
    </recommendedName>
</protein>
<keyword evidence="1" id="KW-0732">Signal</keyword>
<evidence type="ECO:0000256" key="1">
    <source>
        <dbReference type="SAM" id="SignalP"/>
    </source>
</evidence>
<feature type="chain" id="PRO_5047012004" description="Secreted protein" evidence="1">
    <location>
        <begin position="20"/>
        <end position="83"/>
    </location>
</feature>
<evidence type="ECO:0000313" key="3">
    <source>
        <dbReference type="Proteomes" id="UP001610446"/>
    </source>
</evidence>
<organism evidence="2 3">
    <name type="scientific">Aspergillus pseudoustus</name>
    <dbReference type="NCBI Taxonomy" id="1810923"/>
    <lineage>
        <taxon>Eukaryota</taxon>
        <taxon>Fungi</taxon>
        <taxon>Dikarya</taxon>
        <taxon>Ascomycota</taxon>
        <taxon>Pezizomycotina</taxon>
        <taxon>Eurotiomycetes</taxon>
        <taxon>Eurotiomycetidae</taxon>
        <taxon>Eurotiales</taxon>
        <taxon>Aspergillaceae</taxon>
        <taxon>Aspergillus</taxon>
        <taxon>Aspergillus subgen. Nidulantes</taxon>
    </lineage>
</organism>
<name>A0ABR4KMD8_9EURO</name>
<keyword evidence="3" id="KW-1185">Reference proteome</keyword>
<feature type="signal peptide" evidence="1">
    <location>
        <begin position="1"/>
        <end position="19"/>
    </location>
</feature>
<gene>
    <name evidence="2" type="ORF">BJY01DRAFT_206678</name>
</gene>